<accession>A0A9X7UWS8</accession>
<dbReference type="GO" id="GO:0022857">
    <property type="term" value="F:transmembrane transporter activity"/>
    <property type="evidence" value="ECO:0007669"/>
    <property type="project" value="InterPro"/>
</dbReference>
<dbReference type="PANTHER" id="PTHR23534:SF1">
    <property type="entry name" value="MAJOR FACILITATOR SUPERFAMILY PROTEIN"/>
    <property type="match status" value="1"/>
</dbReference>
<feature type="transmembrane region" description="Helical" evidence="4">
    <location>
        <begin position="246"/>
        <end position="265"/>
    </location>
</feature>
<dbReference type="PANTHER" id="PTHR23534">
    <property type="entry name" value="MFS PERMEASE"/>
    <property type="match status" value="1"/>
</dbReference>
<keyword evidence="2 4" id="KW-1133">Transmembrane helix</keyword>
<feature type="transmembrane region" description="Helical" evidence="4">
    <location>
        <begin position="40"/>
        <end position="58"/>
    </location>
</feature>
<feature type="transmembrane region" description="Helical" evidence="4">
    <location>
        <begin position="164"/>
        <end position="188"/>
    </location>
</feature>
<dbReference type="PROSITE" id="PS50850">
    <property type="entry name" value="MFS"/>
    <property type="match status" value="1"/>
</dbReference>
<feature type="transmembrane region" description="Helical" evidence="4">
    <location>
        <begin position="297"/>
        <end position="318"/>
    </location>
</feature>
<feature type="transmembrane region" description="Helical" evidence="4">
    <location>
        <begin position="70"/>
        <end position="88"/>
    </location>
</feature>
<feature type="transmembrane region" description="Helical" evidence="4">
    <location>
        <begin position="272"/>
        <end position="291"/>
    </location>
</feature>
<evidence type="ECO:0000256" key="3">
    <source>
        <dbReference type="ARBA" id="ARBA00023136"/>
    </source>
</evidence>
<dbReference type="InterPro" id="IPR036259">
    <property type="entry name" value="MFS_trans_sf"/>
</dbReference>
<dbReference type="EMBL" id="CP046056">
    <property type="protein sequence ID" value="QQD23466.1"/>
    <property type="molecule type" value="Genomic_DNA"/>
</dbReference>
<keyword evidence="7" id="KW-1185">Reference proteome</keyword>
<dbReference type="RefSeq" id="WP_228345991.1">
    <property type="nucleotide sequence ID" value="NZ_CP046056.1"/>
</dbReference>
<dbReference type="Proteomes" id="UP000596074">
    <property type="component" value="Chromosome"/>
</dbReference>
<dbReference type="AlphaFoldDB" id="A0A9X7UWS8"/>
<feature type="transmembrane region" description="Helical" evidence="4">
    <location>
        <begin position="208"/>
        <end position="226"/>
    </location>
</feature>
<proteinExistence type="predicted"/>
<evidence type="ECO:0000256" key="4">
    <source>
        <dbReference type="SAM" id="Phobius"/>
    </source>
</evidence>
<feature type="transmembrane region" description="Helical" evidence="4">
    <location>
        <begin position="338"/>
        <end position="357"/>
    </location>
</feature>
<dbReference type="Gene3D" id="1.20.1250.20">
    <property type="entry name" value="MFS general substrate transporter like domains"/>
    <property type="match status" value="1"/>
</dbReference>
<dbReference type="InterPro" id="IPR020846">
    <property type="entry name" value="MFS_dom"/>
</dbReference>
<keyword evidence="3 4" id="KW-0472">Membrane</keyword>
<keyword evidence="1 4" id="KW-0812">Transmembrane</keyword>
<name>A0A9X7UWS8_9GAMM</name>
<evidence type="ECO:0000259" key="5">
    <source>
        <dbReference type="PROSITE" id="PS50850"/>
    </source>
</evidence>
<feature type="transmembrane region" description="Helical" evidence="4">
    <location>
        <begin position="94"/>
        <end position="111"/>
    </location>
</feature>
<evidence type="ECO:0000313" key="7">
    <source>
        <dbReference type="Proteomes" id="UP000596074"/>
    </source>
</evidence>
<gene>
    <name evidence="6" type="ORF">GJQ55_02740</name>
</gene>
<evidence type="ECO:0000256" key="1">
    <source>
        <dbReference type="ARBA" id="ARBA00022692"/>
    </source>
</evidence>
<dbReference type="InterPro" id="IPR011701">
    <property type="entry name" value="MFS"/>
</dbReference>
<dbReference type="Pfam" id="PF07690">
    <property type="entry name" value="MFS_1"/>
    <property type="match status" value="1"/>
</dbReference>
<evidence type="ECO:0000256" key="2">
    <source>
        <dbReference type="ARBA" id="ARBA00022989"/>
    </source>
</evidence>
<dbReference type="SUPFAM" id="SSF103473">
    <property type="entry name" value="MFS general substrate transporter"/>
    <property type="match status" value="1"/>
</dbReference>
<protein>
    <submittedName>
        <fullName evidence="6">MFS transporter</fullName>
    </submittedName>
</protein>
<reference evidence="6 7" key="1">
    <citation type="submission" date="2019-11" db="EMBL/GenBank/DDBJ databases">
        <title>Venatorbacter sp. nov. a predator of Campylobacter and other Gram-negative bacteria.</title>
        <authorList>
            <person name="Saeedi A."/>
            <person name="Cummings N.J."/>
            <person name="Connerton I.F."/>
            <person name="Connerton P.L."/>
        </authorList>
    </citation>
    <scope>NUCLEOTIDE SEQUENCE [LARGE SCALE GENOMIC DNA]</scope>
    <source>
        <strain evidence="6">XL5</strain>
    </source>
</reference>
<organism evidence="6 7">
    <name type="scientific">Venatoribacter cucullus</name>
    <dbReference type="NCBI Taxonomy" id="2661630"/>
    <lineage>
        <taxon>Bacteria</taxon>
        <taxon>Pseudomonadati</taxon>
        <taxon>Pseudomonadota</taxon>
        <taxon>Gammaproteobacteria</taxon>
        <taxon>Oceanospirillales</taxon>
        <taxon>Oceanospirillaceae</taxon>
        <taxon>Venatoribacter</taxon>
    </lineage>
</organism>
<feature type="transmembrane region" description="Helical" evidence="4">
    <location>
        <begin position="118"/>
        <end position="144"/>
    </location>
</feature>
<evidence type="ECO:0000313" key="6">
    <source>
        <dbReference type="EMBL" id="QQD23466.1"/>
    </source>
</evidence>
<dbReference type="KEGG" id="vcw:GJQ55_02740"/>
<feature type="domain" description="Major facilitator superfamily (MFS) profile" evidence="5">
    <location>
        <begin position="208"/>
        <end position="392"/>
    </location>
</feature>
<sequence length="392" mass="41316">MPVLIRGLMLAQALALSAAPLMVFAGGIIGAQLHPDPRFATLPVAAMVSGTALAALPAARLAARLGRKTLFLLGMLLGAVSALGAALAFNAGQFWLFVASALLFGAVAAVVQQFRFAAMAAVPAAQAPVVASQLLLAGLVSAFLGPELTRLAQWFPQLGFTASFIGLSGLFVLAGLVLWLTMPATPAVDTQRLASGRSWPELLQQRGLLLAMAAGACGYGVMAYIMTATPLSMTQGMGFSLDEARWVIQSHIVAMFLPSLISGRLIRRFGGWWMIALGLVLMLVCVLVAWWDQTFVHYWAGLVLLGLAWNLLFVAGTAMLGQFHQPEEASRVQGVNDFLVFGAQAFAALASGAVVLLFGWHGLLLSALPLLLLLAVMLVRTPRSEVAAEVNA</sequence>